<dbReference type="PANTHER" id="PTHR43856:SF1">
    <property type="entry name" value="MITOCHONDRIAL CARDIOLIPIN HYDROLASE"/>
    <property type="match status" value="1"/>
</dbReference>
<feature type="domain" description="Phospholipase D-like" evidence="7">
    <location>
        <begin position="98"/>
        <end position="230"/>
    </location>
</feature>
<evidence type="ECO:0000313" key="9">
    <source>
        <dbReference type="Proteomes" id="UP000662818"/>
    </source>
</evidence>
<accession>A0ABX7PMQ8</accession>
<organism evidence="8 9">
    <name type="scientific">Nocardioides aromaticivorans</name>
    <dbReference type="NCBI Taxonomy" id="200618"/>
    <lineage>
        <taxon>Bacteria</taxon>
        <taxon>Bacillati</taxon>
        <taxon>Actinomycetota</taxon>
        <taxon>Actinomycetes</taxon>
        <taxon>Propionibacteriales</taxon>
        <taxon>Nocardioidaceae</taxon>
        <taxon>Nocardioides</taxon>
    </lineage>
</organism>
<reference evidence="8 9" key="1">
    <citation type="submission" date="2017-06" db="EMBL/GenBank/DDBJ databases">
        <title>Complete Genome Sequence of the Soil Carbazole-Degrading Bacterium Nocardioides aromaticivorans IC177.</title>
        <authorList>
            <person name="Vejarano F."/>
            <person name="Suzuki-Minakuchi C."/>
            <person name="Ohtsubo Y."/>
            <person name="Tsuda M."/>
            <person name="Okada K."/>
            <person name="Nojiri H."/>
        </authorList>
    </citation>
    <scope>NUCLEOTIDE SEQUENCE [LARGE SCALE GENOMIC DNA]</scope>
    <source>
        <strain evidence="8 9">IC177</strain>
    </source>
</reference>
<dbReference type="InterPro" id="IPR051406">
    <property type="entry name" value="PLD_domain"/>
</dbReference>
<keyword evidence="5" id="KW-0442">Lipid degradation</keyword>
<evidence type="ECO:0000256" key="5">
    <source>
        <dbReference type="ARBA" id="ARBA00022963"/>
    </source>
</evidence>
<evidence type="ECO:0000256" key="4">
    <source>
        <dbReference type="ARBA" id="ARBA00022801"/>
    </source>
</evidence>
<comment type="similarity">
    <text evidence="2">Belongs to the phospholipase D family.</text>
</comment>
<sequence length="451" mass="49631">MIAQSRAIYRALVAAHPRTTLTAPITAVAVLAAVLALLAVVRWQPASAAPAPEEAPREAAAVPWVPYTGITFNWPIGDFNQRTIIVRRIHAAIDHTPAGETIRIATYNLGLKASADKLIAAKRRGVKVQVIVNANLIGPLEARVQRAIGKNPNHSSFLFVCRDACRNSSPAGNMHLKIYSFTRTGTTKRLLISSSSNLGGPAMHGQWNDSVAIAGEVGLFSTWWNLFDQMRHDRAYTPRRITYVSDQMKAYFQRPVAGSTSRVTTSKAITDAPYVRLRDVSCNAPDGFGNAAGKTVITVNMRAWYGTRGERLASLLALRKKYGCQVRVIGSLMSREVVRILVGARIPVKAADWEWGPRTSTSDPDKTVYGPSCYSHLKYVTVNGTYQGRGDRLVWTGSENWSPPGLSSDEVTLELHGAQVTKTYNDMFVRMWNNGRVTHRVGIEPKYRPCA</sequence>
<evidence type="ECO:0000256" key="2">
    <source>
        <dbReference type="ARBA" id="ARBA00008664"/>
    </source>
</evidence>
<gene>
    <name evidence="8" type="ORF">CFH99_16740</name>
</gene>
<dbReference type="EC" id="3.1.4.4" evidence="3"/>
<dbReference type="PANTHER" id="PTHR43856">
    <property type="entry name" value="CARDIOLIPIN HYDROLASE"/>
    <property type="match status" value="1"/>
</dbReference>
<dbReference type="Gene3D" id="3.30.870.10">
    <property type="entry name" value="Endonuclease Chain A"/>
    <property type="match status" value="2"/>
</dbReference>
<keyword evidence="4" id="KW-0378">Hydrolase</keyword>
<dbReference type="Pfam" id="PF13091">
    <property type="entry name" value="PLDc_2"/>
    <property type="match status" value="1"/>
</dbReference>
<evidence type="ECO:0000256" key="1">
    <source>
        <dbReference type="ARBA" id="ARBA00000798"/>
    </source>
</evidence>
<evidence type="ECO:0000256" key="3">
    <source>
        <dbReference type="ARBA" id="ARBA00012027"/>
    </source>
</evidence>
<dbReference type="Proteomes" id="UP000662818">
    <property type="component" value="Chromosome"/>
</dbReference>
<name>A0ABX7PMQ8_9ACTN</name>
<proteinExistence type="inferred from homology"/>
<evidence type="ECO:0000259" key="7">
    <source>
        <dbReference type="Pfam" id="PF13091"/>
    </source>
</evidence>
<keyword evidence="6" id="KW-0443">Lipid metabolism</keyword>
<dbReference type="EMBL" id="CP022295">
    <property type="protein sequence ID" value="QSR27269.1"/>
    <property type="molecule type" value="Genomic_DNA"/>
</dbReference>
<dbReference type="SUPFAM" id="SSF56024">
    <property type="entry name" value="Phospholipase D/nuclease"/>
    <property type="match status" value="2"/>
</dbReference>
<evidence type="ECO:0000256" key="6">
    <source>
        <dbReference type="ARBA" id="ARBA00023098"/>
    </source>
</evidence>
<comment type="catalytic activity">
    <reaction evidence="1">
        <text>a 1,2-diacyl-sn-glycero-3-phosphocholine + H2O = a 1,2-diacyl-sn-glycero-3-phosphate + choline + H(+)</text>
        <dbReference type="Rhea" id="RHEA:14445"/>
        <dbReference type="ChEBI" id="CHEBI:15354"/>
        <dbReference type="ChEBI" id="CHEBI:15377"/>
        <dbReference type="ChEBI" id="CHEBI:15378"/>
        <dbReference type="ChEBI" id="CHEBI:57643"/>
        <dbReference type="ChEBI" id="CHEBI:58608"/>
        <dbReference type="EC" id="3.1.4.4"/>
    </reaction>
</comment>
<evidence type="ECO:0000313" key="8">
    <source>
        <dbReference type="EMBL" id="QSR27269.1"/>
    </source>
</evidence>
<keyword evidence="9" id="KW-1185">Reference proteome</keyword>
<protein>
    <recommendedName>
        <fullName evidence="3">phospholipase D</fullName>
        <ecNumber evidence="3">3.1.4.4</ecNumber>
    </recommendedName>
</protein>
<dbReference type="InterPro" id="IPR025202">
    <property type="entry name" value="PLD-like_dom"/>
</dbReference>